<reference evidence="5 6" key="1">
    <citation type="submission" date="2020-04" db="EMBL/GenBank/DDBJ databases">
        <authorList>
            <person name="Alioto T."/>
            <person name="Alioto T."/>
            <person name="Gomez Garrido J."/>
        </authorList>
    </citation>
    <scope>NUCLEOTIDE SEQUENCE [LARGE SCALE GENOMIC DNA]</scope>
</reference>
<dbReference type="PANTHER" id="PTHR23147">
    <property type="entry name" value="SERINE/ARGININE RICH SPLICING FACTOR"/>
    <property type="match status" value="1"/>
</dbReference>
<dbReference type="InterPro" id="IPR035979">
    <property type="entry name" value="RBD_domain_sf"/>
</dbReference>
<sequence length="289" mass="31765">MRLLRCEFDFAQWGLSTQRWVPSTLTVVSSSRKHAGNYQKQENSLETILRGSKQHCISSNKFNFFSASKSDQKRWSVEAEVADGKEEIEREFEKFGTLSHVWVAFNPPGFAFITFENEHEAQSAVDHLNGSERFGTKLRVEVSRSRGRGGGGRGGGRRDFGGGGGRGGGGRSDFGGGRPYDRFGGGGGRDDHRGGGGGPRQRSRSPPGQCDSFLFLHGSSFDKDTTTTNRATALETNTRATPPEITRRTEAPTDTKNSSSVCDQPLLNWSAQDCLQNLLQLHEKTNKQT</sequence>
<evidence type="ECO:0000259" key="4">
    <source>
        <dbReference type="PROSITE" id="PS50102"/>
    </source>
</evidence>
<dbReference type="GO" id="GO:0003723">
    <property type="term" value="F:RNA binding"/>
    <property type="evidence" value="ECO:0007669"/>
    <property type="project" value="UniProtKB-UniRule"/>
</dbReference>
<dbReference type="InterPro" id="IPR000504">
    <property type="entry name" value="RRM_dom"/>
</dbReference>
<keyword evidence="1 2" id="KW-0694">RNA-binding</keyword>
<feature type="compositionally biased region" description="Low complexity" evidence="3">
    <location>
        <begin position="226"/>
        <end position="241"/>
    </location>
</feature>
<protein>
    <recommendedName>
        <fullName evidence="4">RRM domain-containing protein</fullName>
    </recommendedName>
</protein>
<dbReference type="InterPro" id="IPR012677">
    <property type="entry name" value="Nucleotide-bd_a/b_plait_sf"/>
</dbReference>
<dbReference type="AlphaFoldDB" id="A0A8S1BTE3"/>
<dbReference type="Proteomes" id="UP000494165">
    <property type="component" value="Unassembled WGS sequence"/>
</dbReference>
<dbReference type="InterPro" id="IPR050907">
    <property type="entry name" value="SRSF"/>
</dbReference>
<name>A0A8S1BTE3_9INSE</name>
<accession>A0A8S1BTE3</accession>
<dbReference type="OrthoDB" id="5970at2759"/>
<feature type="compositionally biased region" description="Gly residues" evidence="3">
    <location>
        <begin position="161"/>
        <end position="187"/>
    </location>
</feature>
<evidence type="ECO:0000256" key="2">
    <source>
        <dbReference type="PROSITE-ProRule" id="PRU00176"/>
    </source>
</evidence>
<dbReference type="SMART" id="SM00360">
    <property type="entry name" value="RRM"/>
    <property type="match status" value="1"/>
</dbReference>
<comment type="caution">
    <text evidence="5">The sequence shown here is derived from an EMBL/GenBank/DDBJ whole genome shotgun (WGS) entry which is preliminary data.</text>
</comment>
<evidence type="ECO:0000313" key="6">
    <source>
        <dbReference type="Proteomes" id="UP000494165"/>
    </source>
</evidence>
<evidence type="ECO:0000256" key="1">
    <source>
        <dbReference type="ARBA" id="ARBA00022884"/>
    </source>
</evidence>
<feature type="region of interest" description="Disordered" evidence="3">
    <location>
        <begin position="136"/>
        <end position="260"/>
    </location>
</feature>
<proteinExistence type="predicted"/>
<dbReference type="EMBL" id="CADEPI010000008">
    <property type="protein sequence ID" value="CAB3362188.1"/>
    <property type="molecule type" value="Genomic_DNA"/>
</dbReference>
<organism evidence="5 6">
    <name type="scientific">Cloeon dipterum</name>
    <dbReference type="NCBI Taxonomy" id="197152"/>
    <lineage>
        <taxon>Eukaryota</taxon>
        <taxon>Metazoa</taxon>
        <taxon>Ecdysozoa</taxon>
        <taxon>Arthropoda</taxon>
        <taxon>Hexapoda</taxon>
        <taxon>Insecta</taxon>
        <taxon>Pterygota</taxon>
        <taxon>Palaeoptera</taxon>
        <taxon>Ephemeroptera</taxon>
        <taxon>Pisciforma</taxon>
        <taxon>Baetidae</taxon>
        <taxon>Cloeon</taxon>
    </lineage>
</organism>
<dbReference type="SUPFAM" id="SSF54928">
    <property type="entry name" value="RNA-binding domain, RBD"/>
    <property type="match status" value="1"/>
</dbReference>
<dbReference type="PROSITE" id="PS50102">
    <property type="entry name" value="RRM"/>
    <property type="match status" value="1"/>
</dbReference>
<evidence type="ECO:0000313" key="5">
    <source>
        <dbReference type="EMBL" id="CAB3362188.1"/>
    </source>
</evidence>
<dbReference type="Gene3D" id="3.30.70.330">
    <property type="match status" value="1"/>
</dbReference>
<keyword evidence="6" id="KW-1185">Reference proteome</keyword>
<evidence type="ECO:0000256" key="3">
    <source>
        <dbReference type="SAM" id="MobiDB-lite"/>
    </source>
</evidence>
<gene>
    <name evidence="5" type="ORF">CLODIP_2_CD04975</name>
</gene>
<dbReference type="Pfam" id="PF00076">
    <property type="entry name" value="RRM_1"/>
    <property type="match status" value="1"/>
</dbReference>
<feature type="domain" description="RRM" evidence="4">
    <location>
        <begin position="85"/>
        <end position="145"/>
    </location>
</feature>